<dbReference type="GO" id="GO:0043047">
    <property type="term" value="F:single-stranded telomeric DNA binding"/>
    <property type="evidence" value="ECO:0007669"/>
    <property type="project" value="InterPro"/>
</dbReference>
<comment type="similarity">
    <text evidence="3">Belongs to the telombin family.</text>
</comment>
<evidence type="ECO:0000313" key="11">
    <source>
        <dbReference type="Proteomes" id="UP000271098"/>
    </source>
</evidence>
<dbReference type="InterPro" id="IPR012340">
    <property type="entry name" value="NA-bd_OB-fold"/>
</dbReference>
<evidence type="ECO:0000313" key="12">
    <source>
        <dbReference type="WBParaSite" id="GPUH_0001667701-mRNA-1"/>
    </source>
</evidence>
<evidence type="ECO:0000256" key="1">
    <source>
        <dbReference type="ARBA" id="ARBA00004123"/>
    </source>
</evidence>
<dbReference type="OrthoDB" id="5853097at2759"/>
<keyword evidence="7" id="KW-0539">Nucleus</keyword>
<dbReference type="GO" id="GO:0000781">
    <property type="term" value="C:chromosome, telomeric region"/>
    <property type="evidence" value="ECO:0007669"/>
    <property type="project" value="UniProtKB-SubCell"/>
</dbReference>
<name>A0A183E6R4_9BILA</name>
<dbReference type="Proteomes" id="UP000271098">
    <property type="component" value="Unassembled WGS sequence"/>
</dbReference>
<evidence type="ECO:0000256" key="6">
    <source>
        <dbReference type="ARBA" id="ARBA00023125"/>
    </source>
</evidence>
<evidence type="ECO:0000259" key="9">
    <source>
        <dbReference type="Pfam" id="PF16686"/>
    </source>
</evidence>
<dbReference type="AlphaFoldDB" id="A0A183E6R4"/>
<evidence type="ECO:0000313" key="10">
    <source>
        <dbReference type="EMBL" id="VDN28295.1"/>
    </source>
</evidence>
<keyword evidence="6" id="KW-0238">DNA-binding</keyword>
<evidence type="ECO:0000256" key="4">
    <source>
        <dbReference type="ARBA" id="ARBA00022454"/>
    </source>
</evidence>
<dbReference type="WBParaSite" id="GPUH_0001667701-mRNA-1">
    <property type="protein sequence ID" value="GPUH_0001667701-mRNA-1"/>
    <property type="gene ID" value="GPUH_0001667701"/>
</dbReference>
<feature type="compositionally biased region" description="Low complexity" evidence="8">
    <location>
        <begin position="199"/>
        <end position="218"/>
    </location>
</feature>
<dbReference type="EMBL" id="UYRT01084054">
    <property type="protein sequence ID" value="VDN28295.1"/>
    <property type="molecule type" value="Genomic_DNA"/>
</dbReference>
<feature type="region of interest" description="Disordered" evidence="8">
    <location>
        <begin position="170"/>
        <end position="256"/>
    </location>
</feature>
<keyword evidence="5" id="KW-0779">Telomere</keyword>
<dbReference type="Pfam" id="PF16686">
    <property type="entry name" value="POT1PC"/>
    <property type="match status" value="1"/>
</dbReference>
<dbReference type="Gene3D" id="2.40.50.140">
    <property type="entry name" value="Nucleic acid-binding proteins"/>
    <property type="match status" value="1"/>
</dbReference>
<dbReference type="SUPFAM" id="SSF50249">
    <property type="entry name" value="Nucleic acid-binding proteins"/>
    <property type="match status" value="1"/>
</dbReference>
<feature type="domain" description="Protection of telomeres protein 1 ssDNA-binding" evidence="9">
    <location>
        <begin position="40"/>
        <end position="154"/>
    </location>
</feature>
<reference evidence="10 11" key="2">
    <citation type="submission" date="2018-11" db="EMBL/GenBank/DDBJ databases">
        <authorList>
            <consortium name="Pathogen Informatics"/>
        </authorList>
    </citation>
    <scope>NUCLEOTIDE SEQUENCE [LARGE SCALE GENOMIC DNA]</scope>
</reference>
<evidence type="ECO:0000256" key="8">
    <source>
        <dbReference type="SAM" id="MobiDB-lite"/>
    </source>
</evidence>
<evidence type="ECO:0000256" key="2">
    <source>
        <dbReference type="ARBA" id="ARBA00004574"/>
    </source>
</evidence>
<evidence type="ECO:0000256" key="3">
    <source>
        <dbReference type="ARBA" id="ARBA00008442"/>
    </source>
</evidence>
<keyword evidence="4" id="KW-0158">Chromosome</keyword>
<proteinExistence type="inferred from homology"/>
<reference evidence="12" key="1">
    <citation type="submission" date="2016-06" db="UniProtKB">
        <authorList>
            <consortium name="WormBaseParasite"/>
        </authorList>
    </citation>
    <scope>IDENTIFICATION</scope>
</reference>
<evidence type="ECO:0000256" key="7">
    <source>
        <dbReference type="ARBA" id="ARBA00023242"/>
    </source>
</evidence>
<comment type="subcellular location">
    <subcellularLocation>
        <location evidence="2">Chromosome</location>
        <location evidence="2">Telomere</location>
    </subcellularLocation>
    <subcellularLocation>
        <location evidence="1">Nucleus</location>
    </subcellularLocation>
</comment>
<feature type="compositionally biased region" description="Low complexity" evidence="8">
    <location>
        <begin position="180"/>
        <end position="192"/>
    </location>
</feature>
<dbReference type="InterPro" id="IPR032042">
    <property type="entry name" value="POT1PC"/>
</dbReference>
<keyword evidence="11" id="KW-1185">Reference proteome</keyword>
<gene>
    <name evidence="10" type="ORF">GPUH_LOCUS16655</name>
</gene>
<accession>A0A183E6R4</accession>
<protein>
    <submittedName>
        <fullName evidence="12">POT1PC domain-containing protein</fullName>
    </submittedName>
</protein>
<dbReference type="GO" id="GO:0005634">
    <property type="term" value="C:nucleus"/>
    <property type="evidence" value="ECO:0007669"/>
    <property type="project" value="UniProtKB-SubCell"/>
</dbReference>
<organism evidence="12">
    <name type="scientific">Gongylonema pulchrum</name>
    <dbReference type="NCBI Taxonomy" id="637853"/>
    <lineage>
        <taxon>Eukaryota</taxon>
        <taxon>Metazoa</taxon>
        <taxon>Ecdysozoa</taxon>
        <taxon>Nematoda</taxon>
        <taxon>Chromadorea</taxon>
        <taxon>Rhabditida</taxon>
        <taxon>Spirurina</taxon>
        <taxon>Spiruromorpha</taxon>
        <taxon>Spiruroidea</taxon>
        <taxon>Gongylonematidae</taxon>
        <taxon>Gongylonema</taxon>
    </lineage>
</organism>
<sequence length="407" mass="44936">MSLRDNTTSNVTKCFIRSRSGDRFSRMLAVGQIVQLHQIQAISLFISERRGVVLRCWDTTKPGLKEPLFPDSSIAELLCSDDELDKLAGEFRCDIIAFGKHADFIKAKVKPADILLLRNVQCYAPRSYEACLTMHQQGERYGRSITVLSDCSDFKKALLGDIAQFKRNLTSGAPSGSGIESRTSATAQQTTAESERVVTAQTATESEAETSSTANLATAERETTSGTAPTVTESEEQARRNAAAQPGTSAATRFAPECGPCTSAQAAAGCRYLHTREAIDEGICGELSNNEKRWANVRRRKLHAIHLGWIMKYLSKSWNFETNQQAPSSLGMYSVLATRGVQYLVNDLLTNVRNGGLVDRLMKLPETERENVLARFITLYLKAAYTGIVTQSSVSRRSLIRSAYRRI</sequence>
<evidence type="ECO:0000256" key="5">
    <source>
        <dbReference type="ARBA" id="ARBA00022895"/>
    </source>
</evidence>